<dbReference type="GO" id="GO:0016829">
    <property type="term" value="F:lyase activity"/>
    <property type="evidence" value="ECO:0007669"/>
    <property type="project" value="UniProtKB-KW"/>
</dbReference>
<dbReference type="InterPro" id="IPR004369">
    <property type="entry name" value="Prolyl-tRNA_editing_YbaK/EbsC"/>
</dbReference>
<dbReference type="EC" id="4.2.-.-" evidence="4"/>
<evidence type="ECO:0000256" key="1">
    <source>
        <dbReference type="ARBA" id="ARBA00009798"/>
    </source>
</evidence>
<dbReference type="InterPro" id="IPR007214">
    <property type="entry name" value="YbaK/aa-tRNA-synth-assoc-dom"/>
</dbReference>
<dbReference type="SUPFAM" id="SSF55826">
    <property type="entry name" value="YbaK/ProRS associated domain"/>
    <property type="match status" value="1"/>
</dbReference>
<evidence type="ECO:0000256" key="2">
    <source>
        <dbReference type="ARBA" id="ARBA00022917"/>
    </source>
</evidence>
<sequence>MSQKTNAARILEQGKILYDLKEYIVDETDLSAVSVAQKVGLPLEQVYKTIVARGDKTGVLVACIQSNYELNLKGLAVLSGNKKVEVVSLKEVQPLTGYIRGGVSPIGMKKNYPVFIDKTIENHEKIAISAGLRGLQLFLRPIDLISVTKAQLGMITLHRNEVA</sequence>
<dbReference type="EMBL" id="OMOF01000901">
    <property type="protein sequence ID" value="SPF56399.1"/>
    <property type="molecule type" value="Genomic_DNA"/>
</dbReference>
<evidence type="ECO:0000259" key="5">
    <source>
        <dbReference type="Pfam" id="PF04073"/>
    </source>
</evidence>
<keyword evidence="3 4" id="KW-0456">Lyase</keyword>
<accession>A0A2U3LX24</accession>
<evidence type="ECO:0000256" key="4">
    <source>
        <dbReference type="PIRNR" id="PIRNR006181"/>
    </source>
</evidence>
<dbReference type="GO" id="GO:0006412">
    <property type="term" value="P:translation"/>
    <property type="evidence" value="ECO:0007669"/>
    <property type="project" value="UniProtKB-KW"/>
</dbReference>
<dbReference type="PANTHER" id="PTHR30411:SF0">
    <property type="entry name" value="CYS-TRNA(PRO)_CYS-TRNA(CYS) DEACYLASE YBAK"/>
    <property type="match status" value="1"/>
</dbReference>
<evidence type="ECO:0000313" key="7">
    <source>
        <dbReference type="Proteomes" id="UP000238916"/>
    </source>
</evidence>
<dbReference type="Proteomes" id="UP000238916">
    <property type="component" value="Unassembled WGS sequence"/>
</dbReference>
<dbReference type="CDD" id="cd00002">
    <property type="entry name" value="YbaK_deacylase"/>
    <property type="match status" value="1"/>
</dbReference>
<proteinExistence type="inferred from homology"/>
<dbReference type="PANTHER" id="PTHR30411">
    <property type="entry name" value="CYTOPLASMIC PROTEIN"/>
    <property type="match status" value="1"/>
</dbReference>
<dbReference type="AlphaFoldDB" id="A0A2U3LX24"/>
<dbReference type="InterPro" id="IPR036754">
    <property type="entry name" value="YbaK/aa-tRNA-synt-asso_dom_sf"/>
</dbReference>
<keyword evidence="2 4" id="KW-0648">Protein biosynthesis</keyword>
<comment type="similarity">
    <text evidence="1 4">Belongs to the prolyl-tRNA editing family. YbaK/EbsC subfamily.</text>
</comment>
<evidence type="ECO:0000256" key="3">
    <source>
        <dbReference type="ARBA" id="ARBA00023239"/>
    </source>
</evidence>
<dbReference type="OrthoDB" id="9809296at2"/>
<protein>
    <recommendedName>
        <fullName evidence="4">Cys-tRNA(Pro)/Cys-tRNA(Cys) deacylase</fullName>
        <ecNumber evidence="4">4.2.-.-</ecNumber>
    </recommendedName>
</protein>
<dbReference type="Gene3D" id="3.90.960.10">
    <property type="entry name" value="YbaK/aminoacyl-tRNA synthetase-associated domain"/>
    <property type="match status" value="1"/>
</dbReference>
<dbReference type="PIRSF" id="PIRSF006181">
    <property type="entry name" value="EbsC_YbaK"/>
    <property type="match status" value="1"/>
</dbReference>
<dbReference type="Pfam" id="PF04073">
    <property type="entry name" value="tRNA_edit"/>
    <property type="match status" value="1"/>
</dbReference>
<dbReference type="GO" id="GO:0002161">
    <property type="term" value="F:aminoacyl-tRNA deacylase activity"/>
    <property type="evidence" value="ECO:0007669"/>
    <property type="project" value="InterPro"/>
</dbReference>
<feature type="domain" description="YbaK/aminoacyl-tRNA synthetase-associated" evidence="5">
    <location>
        <begin position="32"/>
        <end position="145"/>
    </location>
</feature>
<dbReference type="NCBIfam" id="TIGR00011">
    <property type="entry name" value="YbaK_EbsC"/>
    <property type="match status" value="1"/>
</dbReference>
<reference evidence="7" key="1">
    <citation type="submission" date="2018-02" db="EMBL/GenBank/DDBJ databases">
        <authorList>
            <person name="Hausmann B."/>
        </authorList>
    </citation>
    <scope>NUCLEOTIDE SEQUENCE [LARGE SCALE GENOMIC DNA]</scope>
    <source>
        <strain evidence="7">Peat soil MAG SbF1</strain>
    </source>
</reference>
<organism evidence="6 7">
    <name type="scientific">Candidatus Desulfosporosinus infrequens</name>
    <dbReference type="NCBI Taxonomy" id="2043169"/>
    <lineage>
        <taxon>Bacteria</taxon>
        <taxon>Bacillati</taxon>
        <taxon>Bacillota</taxon>
        <taxon>Clostridia</taxon>
        <taxon>Eubacteriales</taxon>
        <taxon>Desulfitobacteriaceae</taxon>
        <taxon>Desulfosporosinus</taxon>
    </lineage>
</organism>
<gene>
    <name evidence="6" type="ORF">SBF1_910008</name>
</gene>
<evidence type="ECO:0000313" key="6">
    <source>
        <dbReference type="EMBL" id="SPF56399.1"/>
    </source>
</evidence>
<name>A0A2U3LX24_9FIRM</name>